<dbReference type="PANTHER" id="PTHR11831:SF4">
    <property type="entry name" value="SMALL RIBOSOMAL SUBUNIT PROTEIN US4M"/>
    <property type="match status" value="1"/>
</dbReference>
<dbReference type="Gene3D" id="3.10.290.10">
    <property type="entry name" value="RNA-binding S4 domain"/>
    <property type="match status" value="1"/>
</dbReference>
<keyword evidence="2 6" id="KW-0699">rRNA-binding</keyword>
<dbReference type="SUPFAM" id="SSF55174">
    <property type="entry name" value="Alpha-L RNA-binding motif"/>
    <property type="match status" value="1"/>
</dbReference>
<keyword evidence="8" id="KW-0496">Mitochondrion</keyword>
<organism evidence="8">
    <name type="scientific">Coscinodiscus wailesii</name>
    <dbReference type="NCBI Taxonomy" id="671091"/>
    <lineage>
        <taxon>Eukaryota</taxon>
        <taxon>Sar</taxon>
        <taxon>Stramenopiles</taxon>
        <taxon>Ochrophyta</taxon>
        <taxon>Bacillariophyta</taxon>
        <taxon>Coscinodiscophyceae</taxon>
        <taxon>Coscinodiscophycidae</taxon>
        <taxon>Coscinodiscales</taxon>
        <taxon>Coscinodiscaceae</taxon>
        <taxon>Coscinodiscus</taxon>
    </lineage>
</organism>
<dbReference type="PANTHER" id="PTHR11831">
    <property type="entry name" value="30S 40S RIBOSOMAL PROTEIN"/>
    <property type="match status" value="1"/>
</dbReference>
<keyword evidence="3 6" id="KW-0694">RNA-binding</keyword>
<dbReference type="EMBL" id="MW122841">
    <property type="protein sequence ID" value="QQP21842.1"/>
    <property type="molecule type" value="Genomic_DNA"/>
</dbReference>
<evidence type="ECO:0000256" key="1">
    <source>
        <dbReference type="ARBA" id="ARBA00007465"/>
    </source>
</evidence>
<dbReference type="GeneID" id="67145348"/>
<reference evidence="8" key="1">
    <citation type="submission" date="2020-10" db="EMBL/GenBank/DDBJ databases">
        <title>Coscinodiscus wailesii mitochondrion complete genome.</title>
        <authorList>
            <person name="Huang H."/>
        </authorList>
    </citation>
    <scope>NUCLEOTIDE SEQUENCE</scope>
</reference>
<dbReference type="Pfam" id="PF01479">
    <property type="entry name" value="S4"/>
    <property type="match status" value="1"/>
</dbReference>
<feature type="domain" description="RNA-binding S4" evidence="7">
    <location>
        <begin position="129"/>
        <end position="191"/>
    </location>
</feature>
<dbReference type="GO" id="GO:0015935">
    <property type="term" value="C:small ribosomal subunit"/>
    <property type="evidence" value="ECO:0007669"/>
    <property type="project" value="TreeGrafter"/>
</dbReference>
<dbReference type="RefSeq" id="YP_010147281.1">
    <property type="nucleotide sequence ID" value="NC_057078.1"/>
</dbReference>
<dbReference type="PROSITE" id="PS50889">
    <property type="entry name" value="S4"/>
    <property type="match status" value="1"/>
</dbReference>
<dbReference type="GO" id="GO:0019843">
    <property type="term" value="F:rRNA binding"/>
    <property type="evidence" value="ECO:0007669"/>
    <property type="project" value="UniProtKB-KW"/>
</dbReference>
<keyword evidence="4 8" id="KW-0689">Ribosomal protein</keyword>
<evidence type="ECO:0000313" key="8">
    <source>
        <dbReference type="EMBL" id="QQP21842.1"/>
    </source>
</evidence>
<accession>A0A7T8G4Q7</accession>
<dbReference type="InterPro" id="IPR018079">
    <property type="entry name" value="Ribosomal_uS4_CS"/>
</dbReference>
<dbReference type="GO" id="GO:0042274">
    <property type="term" value="P:ribosomal small subunit biogenesis"/>
    <property type="evidence" value="ECO:0007669"/>
    <property type="project" value="TreeGrafter"/>
</dbReference>
<dbReference type="InterPro" id="IPR036986">
    <property type="entry name" value="S4_RNA-bd_sf"/>
</dbReference>
<gene>
    <name evidence="8" type="primary">rps4</name>
</gene>
<sequence length="240" mass="29109">MLNKKNIYKPVYKKILKLRENVLNKNIKIFLRLKKKKWQYFIKKLLKNNKKARSVSQISNAFLGVYKYFDIYRHVLQYNCGTSKKKKFKSFLQNKQKFDLHYSKRSKTNIDRLIIKSKKKQKIFNLLESRLDVILYRSKFCTSIKNARQIIKHMHVLVNNSIITNYSLVLQKGDKITIKKQSKNLIKGFLVQSQLWPLPLQYVSINYRTLEIILNDTVKKYNYFIYFPFWFNINRIKNYK</sequence>
<dbReference type="PROSITE" id="PS00632">
    <property type="entry name" value="RIBOSOMAL_S4"/>
    <property type="match status" value="1"/>
</dbReference>
<dbReference type="Gene3D" id="1.10.1050.10">
    <property type="entry name" value="Ribosomal Protein S4 Delta 41, Chain A, domain 1"/>
    <property type="match status" value="1"/>
</dbReference>
<proteinExistence type="inferred from homology"/>
<evidence type="ECO:0000256" key="2">
    <source>
        <dbReference type="ARBA" id="ARBA00022730"/>
    </source>
</evidence>
<keyword evidence="5" id="KW-0687">Ribonucleoprotein</keyword>
<name>A0A7T8G4Q7_9STRA</name>
<dbReference type="SMART" id="SM00363">
    <property type="entry name" value="S4"/>
    <property type="match status" value="1"/>
</dbReference>
<evidence type="ECO:0000256" key="4">
    <source>
        <dbReference type="ARBA" id="ARBA00022980"/>
    </source>
</evidence>
<evidence type="ECO:0000256" key="5">
    <source>
        <dbReference type="ARBA" id="ARBA00023274"/>
    </source>
</evidence>
<dbReference type="GO" id="GO:0003735">
    <property type="term" value="F:structural constituent of ribosome"/>
    <property type="evidence" value="ECO:0007669"/>
    <property type="project" value="TreeGrafter"/>
</dbReference>
<dbReference type="InterPro" id="IPR002942">
    <property type="entry name" value="S4_RNA-bd"/>
</dbReference>
<dbReference type="AlphaFoldDB" id="A0A7T8G4Q7"/>
<geneLocation type="mitochondrion" evidence="8"/>
<evidence type="ECO:0000259" key="7">
    <source>
        <dbReference type="SMART" id="SM00363"/>
    </source>
</evidence>
<protein>
    <submittedName>
        <fullName evidence="8">Ribosomal protein S4</fullName>
    </submittedName>
</protein>
<comment type="similarity">
    <text evidence="1">Belongs to the universal ribosomal protein uS4 family.</text>
</comment>
<dbReference type="CDD" id="cd00165">
    <property type="entry name" value="S4"/>
    <property type="match status" value="1"/>
</dbReference>
<evidence type="ECO:0000256" key="6">
    <source>
        <dbReference type="PROSITE-ProRule" id="PRU00182"/>
    </source>
</evidence>
<evidence type="ECO:0000256" key="3">
    <source>
        <dbReference type="ARBA" id="ARBA00022884"/>
    </source>
</evidence>
<dbReference type="InterPro" id="IPR022801">
    <property type="entry name" value="Ribosomal_uS4"/>
</dbReference>